<dbReference type="InterPro" id="IPR015422">
    <property type="entry name" value="PyrdxlP-dep_Trfase_small"/>
</dbReference>
<dbReference type="HOGENOM" id="CLU_018986_2_0_6"/>
<dbReference type="RefSeq" id="WP_052355238.1">
    <property type="nucleotide sequence ID" value="NZ_HG322950.1"/>
</dbReference>
<comment type="cofactor">
    <cofactor evidence="1 4">
        <name>pyridoxal 5'-phosphate</name>
        <dbReference type="ChEBI" id="CHEBI:597326"/>
    </cofactor>
</comment>
<evidence type="ECO:0000256" key="2">
    <source>
        <dbReference type="ARBA" id="ARBA00022898"/>
    </source>
</evidence>
<reference evidence="5 6" key="2">
    <citation type="submission" date="2014-05" db="EMBL/GenBank/DDBJ databases">
        <title>Genome sequence of the 3-chlorobenzoate degrading bacterium Pseudomonas knackmussii B13 shows multiple evidence for horizontal gene transfer.</title>
        <authorList>
            <person name="Miyazaki R."/>
            <person name="Bertelli C."/>
            <person name="Falquet L."/>
            <person name="Robinson-Rechavi M."/>
            <person name="Gharib W."/>
            <person name="Roy S."/>
            <person name="Van der Meer J.R."/>
        </authorList>
    </citation>
    <scope>NUCLEOTIDE SEQUENCE [LARGE SCALE GENOMIC DNA]</scope>
    <source>
        <strain evidence="5 6">B13</strain>
    </source>
</reference>
<evidence type="ECO:0000313" key="6">
    <source>
        <dbReference type="Proteomes" id="UP000025241"/>
    </source>
</evidence>
<dbReference type="CDD" id="cd00614">
    <property type="entry name" value="CGS_like"/>
    <property type="match status" value="1"/>
</dbReference>
<dbReference type="InterPro" id="IPR054542">
    <property type="entry name" value="Cys_met_metab_PP"/>
</dbReference>
<comment type="similarity">
    <text evidence="4">Belongs to the trans-sulfuration enzymes family.</text>
</comment>
<proteinExistence type="inferred from homology"/>
<reference evidence="5 6" key="1">
    <citation type="submission" date="2013-03" db="EMBL/GenBank/DDBJ databases">
        <authorList>
            <person name="Linke B."/>
        </authorList>
    </citation>
    <scope>NUCLEOTIDE SEQUENCE [LARGE SCALE GENOMIC DNA]</scope>
    <source>
        <strain evidence="5 6">B13</strain>
    </source>
</reference>
<dbReference type="Proteomes" id="UP000025241">
    <property type="component" value="Chromosome I"/>
</dbReference>
<dbReference type="PANTHER" id="PTHR11808">
    <property type="entry name" value="TRANS-SULFURATION ENZYME FAMILY MEMBER"/>
    <property type="match status" value="1"/>
</dbReference>
<gene>
    <name evidence="5" type="ORF">PKB_2255</name>
</gene>
<dbReference type="PROSITE" id="PS00868">
    <property type="entry name" value="CYS_MET_METAB_PP"/>
    <property type="match status" value="1"/>
</dbReference>
<protein>
    <submittedName>
        <fullName evidence="5">Cystathionine gamma-synthase</fullName>
    </submittedName>
</protein>
<dbReference type="NCBIfam" id="NF006097">
    <property type="entry name" value="PRK08249.1"/>
    <property type="match status" value="1"/>
</dbReference>
<dbReference type="PIRSF" id="PIRSF001434">
    <property type="entry name" value="CGS"/>
    <property type="match status" value="1"/>
</dbReference>
<dbReference type="OrthoDB" id="9805807at2"/>
<dbReference type="GO" id="GO:0016846">
    <property type="term" value="F:carbon-sulfur lyase activity"/>
    <property type="evidence" value="ECO:0007669"/>
    <property type="project" value="TreeGrafter"/>
</dbReference>
<dbReference type="Pfam" id="PF01053">
    <property type="entry name" value="Cys_Met_Meta_PP"/>
    <property type="match status" value="1"/>
</dbReference>
<organism evidence="5 6">
    <name type="scientific">Pseudomonas knackmussii (strain DSM 6978 / CCUG 54928 / LMG 23759 / B13)</name>
    <dbReference type="NCBI Taxonomy" id="1301098"/>
    <lineage>
        <taxon>Bacteria</taxon>
        <taxon>Pseudomonadati</taxon>
        <taxon>Pseudomonadota</taxon>
        <taxon>Gammaproteobacteria</taxon>
        <taxon>Pseudomonadales</taxon>
        <taxon>Pseudomonadaceae</taxon>
        <taxon>Pseudomonas</taxon>
    </lineage>
</organism>
<dbReference type="InterPro" id="IPR015424">
    <property type="entry name" value="PyrdxlP-dep_Trfase"/>
</dbReference>
<dbReference type="eggNOG" id="COG0626">
    <property type="taxonomic scope" value="Bacteria"/>
</dbReference>
<accession>A0A024HGJ6</accession>
<dbReference type="InterPro" id="IPR015421">
    <property type="entry name" value="PyrdxlP-dep_Trfase_major"/>
</dbReference>
<dbReference type="FunFam" id="3.40.640.10:FF:000046">
    <property type="entry name" value="Cystathionine gamma-lyase"/>
    <property type="match status" value="1"/>
</dbReference>
<feature type="modified residue" description="N6-(pyridoxal phosphate)lysine" evidence="3">
    <location>
        <position position="216"/>
    </location>
</feature>
<name>A0A024HGJ6_PSEKB</name>
<evidence type="ECO:0000256" key="1">
    <source>
        <dbReference type="ARBA" id="ARBA00001933"/>
    </source>
</evidence>
<dbReference type="KEGG" id="pkc:PKB_2255"/>
<evidence type="ECO:0000256" key="3">
    <source>
        <dbReference type="PIRSR" id="PIRSR001434-2"/>
    </source>
</evidence>
<dbReference type="InterPro" id="IPR000277">
    <property type="entry name" value="Cys/Met-Metab_PyrdxlP-dep_enz"/>
</dbReference>
<dbReference type="AlphaFoldDB" id="A0A024HGJ6"/>
<dbReference type="GO" id="GO:0030170">
    <property type="term" value="F:pyridoxal phosphate binding"/>
    <property type="evidence" value="ECO:0007669"/>
    <property type="project" value="InterPro"/>
</dbReference>
<keyword evidence="2 3" id="KW-0663">Pyridoxal phosphate</keyword>
<dbReference type="EMBL" id="HG322950">
    <property type="protein sequence ID" value="CDF83602.1"/>
    <property type="molecule type" value="Genomic_DNA"/>
</dbReference>
<dbReference type="GO" id="GO:0005737">
    <property type="term" value="C:cytoplasm"/>
    <property type="evidence" value="ECO:0007669"/>
    <property type="project" value="TreeGrafter"/>
</dbReference>
<evidence type="ECO:0000256" key="4">
    <source>
        <dbReference type="RuleBase" id="RU362118"/>
    </source>
</evidence>
<dbReference type="STRING" id="1301098.PKB_2255"/>
<dbReference type="PATRIC" id="fig|1301098.3.peg.2249"/>
<dbReference type="SUPFAM" id="SSF53383">
    <property type="entry name" value="PLP-dependent transferases"/>
    <property type="match status" value="1"/>
</dbReference>
<dbReference type="Gene3D" id="3.40.640.10">
    <property type="entry name" value="Type I PLP-dependent aspartate aminotransferase-like (Major domain)"/>
    <property type="match status" value="1"/>
</dbReference>
<dbReference type="Gene3D" id="3.90.1150.10">
    <property type="entry name" value="Aspartate Aminotransferase, domain 1"/>
    <property type="match status" value="1"/>
</dbReference>
<evidence type="ECO:0000313" key="5">
    <source>
        <dbReference type="EMBL" id="CDF83602.1"/>
    </source>
</evidence>
<keyword evidence="6" id="KW-1185">Reference proteome</keyword>
<dbReference type="GO" id="GO:0019346">
    <property type="term" value="P:transsulfuration"/>
    <property type="evidence" value="ECO:0007669"/>
    <property type="project" value="InterPro"/>
</dbReference>
<sequence>MNKKVEVEQGNTASIETRVVWGGEQVQHPYNATQTPIVVSAAYGYQDIDAWYDVALGKQPGYIYSRMSNPTVATLEAKLCDLEQAESAVAFSSGMAAISAVLHTFLATGKRVVSTRDSYGGTNKIFEEFLPRMGVQVCLCDTLDTEAIEREIARGCDLLYLETPTNPTLKVLDIQRLAAAAKRVGALVVADNTFATPLNQNPLALGVDVVVHSATKFLSGHGDVLGGVVCGDESLMAQVRHYREINGASLDPFSAFLIIRGIKTLALRVRQQQASAQALAEYLCGEPLVESVNYPGLPQHPGHAVARAQMRGFGAIVSFVLKGGMPTVTRLLPRLQYAHRAGNLGAVETIYGPARTTSHVENTLEERLALGISEGLVRISVGIEDTADLLADLAQACAAVREELAREAEAVVRHPEPQV</sequence>